<sequence>QEFLRTDENKVELFSFLANRLPCIETEKQVLCTIQSDFVCTQSKNVSKLTPSTQEEADTRIILHLEDTVTEGFNKISIRTVDTDVVVLAVAAAQRNGNTEIW</sequence>
<feature type="non-terminal residue" evidence="1">
    <location>
        <position position="102"/>
    </location>
</feature>
<evidence type="ECO:0000313" key="1">
    <source>
        <dbReference type="EMBL" id="CAH3178758.1"/>
    </source>
</evidence>
<gene>
    <name evidence="1" type="ORF">PLOB_00021006</name>
</gene>
<feature type="non-terminal residue" evidence="1">
    <location>
        <position position="1"/>
    </location>
</feature>
<accession>A0ABN8RKW3</accession>
<evidence type="ECO:0000313" key="2">
    <source>
        <dbReference type="Proteomes" id="UP001159405"/>
    </source>
</evidence>
<reference evidence="1 2" key="1">
    <citation type="submission" date="2022-05" db="EMBL/GenBank/DDBJ databases">
        <authorList>
            <consortium name="Genoscope - CEA"/>
            <person name="William W."/>
        </authorList>
    </citation>
    <scope>NUCLEOTIDE SEQUENCE [LARGE SCALE GENOMIC DNA]</scope>
</reference>
<organism evidence="1 2">
    <name type="scientific">Porites lobata</name>
    <dbReference type="NCBI Taxonomy" id="104759"/>
    <lineage>
        <taxon>Eukaryota</taxon>
        <taxon>Metazoa</taxon>
        <taxon>Cnidaria</taxon>
        <taxon>Anthozoa</taxon>
        <taxon>Hexacorallia</taxon>
        <taxon>Scleractinia</taxon>
        <taxon>Fungiina</taxon>
        <taxon>Poritidae</taxon>
        <taxon>Porites</taxon>
    </lineage>
</organism>
<dbReference type="Proteomes" id="UP001159405">
    <property type="component" value="Unassembled WGS sequence"/>
</dbReference>
<keyword evidence="2" id="KW-1185">Reference proteome</keyword>
<proteinExistence type="predicted"/>
<protein>
    <submittedName>
        <fullName evidence="1">Uncharacterized protein</fullName>
    </submittedName>
</protein>
<comment type="caution">
    <text evidence="1">The sequence shown here is derived from an EMBL/GenBank/DDBJ whole genome shotgun (WGS) entry which is preliminary data.</text>
</comment>
<name>A0ABN8RKW3_9CNID</name>
<dbReference type="EMBL" id="CALNXK010000244">
    <property type="protein sequence ID" value="CAH3178758.1"/>
    <property type="molecule type" value="Genomic_DNA"/>
</dbReference>